<protein>
    <submittedName>
        <fullName evidence="2">Uncharacterized protein</fullName>
    </submittedName>
</protein>
<name>A0A1F8GYY8_9BACT</name>
<gene>
    <name evidence="2" type="ORF">A3A33_04320</name>
</gene>
<keyword evidence="1" id="KW-1133">Transmembrane helix</keyword>
<feature type="transmembrane region" description="Helical" evidence="1">
    <location>
        <begin position="12"/>
        <end position="29"/>
    </location>
</feature>
<proteinExistence type="predicted"/>
<evidence type="ECO:0000313" key="2">
    <source>
        <dbReference type="EMBL" id="OGN29689.1"/>
    </source>
</evidence>
<keyword evidence="1" id="KW-0472">Membrane</keyword>
<comment type="caution">
    <text evidence="2">The sequence shown here is derived from an EMBL/GenBank/DDBJ whole genome shotgun (WGS) entry which is preliminary data.</text>
</comment>
<dbReference type="EMBL" id="MGKP01000003">
    <property type="protein sequence ID" value="OGN29689.1"/>
    <property type="molecule type" value="Genomic_DNA"/>
</dbReference>
<organism evidence="2 3">
    <name type="scientific">Candidatus Yanofskybacteria bacterium RIFCSPLOWO2_01_FULL_49_25</name>
    <dbReference type="NCBI Taxonomy" id="1802701"/>
    <lineage>
        <taxon>Bacteria</taxon>
        <taxon>Candidatus Yanofskyibacteriota</taxon>
    </lineage>
</organism>
<evidence type="ECO:0000313" key="3">
    <source>
        <dbReference type="Proteomes" id="UP000179047"/>
    </source>
</evidence>
<dbReference type="Proteomes" id="UP000179047">
    <property type="component" value="Unassembled WGS sequence"/>
</dbReference>
<evidence type="ECO:0000256" key="1">
    <source>
        <dbReference type="SAM" id="Phobius"/>
    </source>
</evidence>
<dbReference type="AlphaFoldDB" id="A0A1F8GYY8"/>
<keyword evidence="1" id="KW-0812">Transmembrane</keyword>
<accession>A0A1F8GYY8</accession>
<reference evidence="2 3" key="1">
    <citation type="journal article" date="2016" name="Nat. Commun.">
        <title>Thousands of microbial genomes shed light on interconnected biogeochemical processes in an aquifer system.</title>
        <authorList>
            <person name="Anantharaman K."/>
            <person name="Brown C.T."/>
            <person name="Hug L.A."/>
            <person name="Sharon I."/>
            <person name="Castelle C.J."/>
            <person name="Probst A.J."/>
            <person name="Thomas B.C."/>
            <person name="Singh A."/>
            <person name="Wilkins M.J."/>
            <person name="Karaoz U."/>
            <person name="Brodie E.L."/>
            <person name="Williams K.H."/>
            <person name="Hubbard S.S."/>
            <person name="Banfield J.F."/>
        </authorList>
    </citation>
    <scope>NUCLEOTIDE SEQUENCE [LARGE SCALE GENOMIC DNA]</scope>
</reference>
<sequence>MKEKNHTLNFLKNALIISIGLGLLGWWAMEHLNRMHQDGTMGCTAVAADLPTPVPAPVPSPTPDKSILNVPTLNAGEIVSGPINFEDPPSYTLAQVRAFATKP</sequence>